<accession>A0AAE4FRF6</accession>
<evidence type="ECO:0000256" key="3">
    <source>
        <dbReference type="SAM" id="Coils"/>
    </source>
</evidence>
<dbReference type="GO" id="GO:0016301">
    <property type="term" value="F:kinase activity"/>
    <property type="evidence" value="ECO:0007669"/>
    <property type="project" value="UniProtKB-KW"/>
</dbReference>
<reference evidence="9" key="1">
    <citation type="submission" date="2023-07" db="EMBL/GenBank/DDBJ databases">
        <authorList>
            <person name="Luz R."/>
            <person name="Cordeiro R."/>
            <person name="Fonseca A."/>
            <person name="Goncalves V."/>
        </authorList>
    </citation>
    <scope>NUCLEOTIDE SEQUENCE [LARGE SCALE GENOMIC DNA]</scope>
    <source>
        <strain evidence="9">BACA0444</strain>
    </source>
</reference>
<dbReference type="InterPro" id="IPR029787">
    <property type="entry name" value="Nucleotide_cyclase"/>
</dbReference>
<feature type="domain" description="GGDEF" evidence="7">
    <location>
        <begin position="383"/>
        <end position="516"/>
    </location>
</feature>
<keyword evidence="3" id="KW-0175">Coiled coil</keyword>
<dbReference type="InterPro" id="IPR043128">
    <property type="entry name" value="Rev_trsase/Diguanyl_cyclase"/>
</dbReference>
<dbReference type="SUPFAM" id="SSF52172">
    <property type="entry name" value="CheY-like"/>
    <property type="match status" value="1"/>
</dbReference>
<sequence length="783" mass="88592">MSKYSPELQPTPPPQAWDQPLEHPSVQPSNSCQASGMNVIFIDPNLHQAAHLQYLLDQACDLLDFCQVEHYPSLEAAQARLSNPTPPILLILILPLKNPQVIINQLDTIASCIPLILISPPEHESLGLALLHFGAQDYLVNNELSPRILARSIYYAQERHRTKQALWQKAEQERLVIQITQNIHASLDLETILDTTVQAIRQFLKADRVAIYRFRPNYSGTMVNEAVIAPWPSVLGDVIHDHCFSQNFVDQYQNGRIQALGNIHTAKLHPCHKELLQCYDVQANLVVPIVVAGKLWGLIITHQCSQPREWAAEEVNLVRQLSTQVAIAIHQAELYSQLQAELNERQELENRLRHQAQHDSLTGLPNRDLLFLRLQETIERPDNAYAILCLDLDRFKTINDSLGHSVGDVFLQEIAQRLKRAVSPQDFVARMAGDEFVIILDQLRDQAQAETIAQYLIERLAIPFKANQYNLHTTATIGLVMGTPDYQKPEELLRDADTAMYRAKGLGKNRYEVFNSQLYLQVSQRLNLELEMWQAVERGEFTLVYQPIFNLSTQKLVGLETLVRWPHPTKGMISPADFIPIAEETGLIIPLGTWVLQTACQQFHLWRQSYPYEFTEDIGLSINLSSKQFSQAALVEQISNILKANKVPGSCLKVEITESILMEHLQSARQMLHELKALGIQTVIDDFGTGYSSLSYLSHLPLDSIKIDRSFITCMEQTPENLEVVHAVISLAQILKLDVVAEGIETDSQLATLKTLGCPHGQGYWYSRPLPPELVPAFLREHS</sequence>
<dbReference type="Gene3D" id="3.30.70.270">
    <property type="match status" value="1"/>
</dbReference>
<dbReference type="InterPro" id="IPR016132">
    <property type="entry name" value="Phyto_chromo_attachment"/>
</dbReference>
<dbReference type="PROSITE" id="PS50883">
    <property type="entry name" value="EAL"/>
    <property type="match status" value="1"/>
</dbReference>
<keyword evidence="2" id="KW-0418">Kinase</keyword>
<dbReference type="SUPFAM" id="SSF55781">
    <property type="entry name" value="GAF domain-like"/>
    <property type="match status" value="1"/>
</dbReference>
<dbReference type="Pfam" id="PF01590">
    <property type="entry name" value="GAF"/>
    <property type="match status" value="1"/>
</dbReference>
<dbReference type="PROSITE" id="PS50887">
    <property type="entry name" value="GGDEF"/>
    <property type="match status" value="1"/>
</dbReference>
<dbReference type="SMART" id="SM00267">
    <property type="entry name" value="GGDEF"/>
    <property type="match status" value="1"/>
</dbReference>
<dbReference type="InterPro" id="IPR003018">
    <property type="entry name" value="GAF"/>
</dbReference>
<dbReference type="InterPro" id="IPR035919">
    <property type="entry name" value="EAL_sf"/>
</dbReference>
<protein>
    <submittedName>
        <fullName evidence="8">EAL domain-containing protein</fullName>
    </submittedName>
</protein>
<evidence type="ECO:0000313" key="8">
    <source>
        <dbReference type="EMBL" id="MDS3859551.1"/>
    </source>
</evidence>
<dbReference type="InterPro" id="IPR000160">
    <property type="entry name" value="GGDEF_dom"/>
</dbReference>
<dbReference type="InterPro" id="IPR011006">
    <property type="entry name" value="CheY-like_superfamily"/>
</dbReference>
<dbReference type="NCBIfam" id="TIGR00254">
    <property type="entry name" value="GGDEF"/>
    <property type="match status" value="1"/>
</dbReference>
<dbReference type="SUPFAM" id="SSF55073">
    <property type="entry name" value="Nucleotide cyclase"/>
    <property type="match status" value="1"/>
</dbReference>
<keyword evidence="1" id="KW-0808">Transferase</keyword>
<proteinExistence type="predicted"/>
<dbReference type="Proteomes" id="UP001268256">
    <property type="component" value="Unassembled WGS sequence"/>
</dbReference>
<evidence type="ECO:0000256" key="4">
    <source>
        <dbReference type="SAM" id="MobiDB-lite"/>
    </source>
</evidence>
<feature type="domain" description="EAL" evidence="6">
    <location>
        <begin position="525"/>
        <end position="783"/>
    </location>
</feature>
<evidence type="ECO:0000256" key="2">
    <source>
        <dbReference type="ARBA" id="ARBA00022777"/>
    </source>
</evidence>
<dbReference type="PANTHER" id="PTHR44757">
    <property type="entry name" value="DIGUANYLATE CYCLASE DGCP"/>
    <property type="match status" value="1"/>
</dbReference>
<dbReference type="FunFam" id="3.20.20.450:FF:000001">
    <property type="entry name" value="Cyclic di-GMP phosphodiesterase yahA"/>
    <property type="match status" value="1"/>
</dbReference>
<keyword evidence="9" id="KW-1185">Reference proteome</keyword>
<dbReference type="Gene3D" id="3.20.20.450">
    <property type="entry name" value="EAL domain"/>
    <property type="match status" value="1"/>
</dbReference>
<dbReference type="EMBL" id="JAVMIP010000001">
    <property type="protein sequence ID" value="MDS3859551.1"/>
    <property type="molecule type" value="Genomic_DNA"/>
</dbReference>
<dbReference type="SMART" id="SM00052">
    <property type="entry name" value="EAL"/>
    <property type="match status" value="1"/>
</dbReference>
<organism evidence="8 9">
    <name type="scientific">Pseudocalidococcus azoricus BACA0444</name>
    <dbReference type="NCBI Taxonomy" id="2918990"/>
    <lineage>
        <taxon>Bacteria</taxon>
        <taxon>Bacillati</taxon>
        <taxon>Cyanobacteriota</taxon>
        <taxon>Cyanophyceae</taxon>
        <taxon>Acaryochloridales</taxon>
        <taxon>Thermosynechococcaceae</taxon>
        <taxon>Pseudocalidococcus</taxon>
        <taxon>Pseudocalidococcus azoricus</taxon>
    </lineage>
</organism>
<dbReference type="Gene3D" id="3.30.450.40">
    <property type="match status" value="1"/>
</dbReference>
<dbReference type="SUPFAM" id="SSF141868">
    <property type="entry name" value="EAL domain-like"/>
    <property type="match status" value="1"/>
</dbReference>
<evidence type="ECO:0000259" key="5">
    <source>
        <dbReference type="PROSITE" id="PS50046"/>
    </source>
</evidence>
<evidence type="ECO:0000259" key="7">
    <source>
        <dbReference type="PROSITE" id="PS50887"/>
    </source>
</evidence>
<evidence type="ECO:0000256" key="1">
    <source>
        <dbReference type="ARBA" id="ARBA00022679"/>
    </source>
</evidence>
<gene>
    <name evidence="8" type="ORF">RIF25_01890</name>
</gene>
<dbReference type="InterPro" id="IPR052155">
    <property type="entry name" value="Biofilm_reg_signaling"/>
</dbReference>
<comment type="caution">
    <text evidence="8">The sequence shown here is derived from an EMBL/GenBank/DDBJ whole genome shotgun (WGS) entry which is preliminary data.</text>
</comment>
<dbReference type="RefSeq" id="WP_322876859.1">
    <property type="nucleotide sequence ID" value="NZ_JAVMIP010000001.1"/>
</dbReference>
<dbReference type="Pfam" id="PF00563">
    <property type="entry name" value="EAL"/>
    <property type="match status" value="1"/>
</dbReference>
<dbReference type="PANTHER" id="PTHR44757:SF2">
    <property type="entry name" value="BIOFILM ARCHITECTURE MAINTENANCE PROTEIN MBAA"/>
    <property type="match status" value="1"/>
</dbReference>
<dbReference type="CDD" id="cd01948">
    <property type="entry name" value="EAL"/>
    <property type="match status" value="1"/>
</dbReference>
<evidence type="ECO:0000259" key="6">
    <source>
        <dbReference type="PROSITE" id="PS50883"/>
    </source>
</evidence>
<dbReference type="CDD" id="cd01949">
    <property type="entry name" value="GGDEF"/>
    <property type="match status" value="1"/>
</dbReference>
<dbReference type="InterPro" id="IPR029016">
    <property type="entry name" value="GAF-like_dom_sf"/>
</dbReference>
<dbReference type="SMART" id="SM00065">
    <property type="entry name" value="GAF"/>
    <property type="match status" value="1"/>
</dbReference>
<dbReference type="AlphaFoldDB" id="A0AAE4FRF6"/>
<feature type="coiled-coil region" evidence="3">
    <location>
        <begin position="331"/>
        <end position="358"/>
    </location>
</feature>
<evidence type="ECO:0000313" key="9">
    <source>
        <dbReference type="Proteomes" id="UP001268256"/>
    </source>
</evidence>
<dbReference type="PROSITE" id="PS50046">
    <property type="entry name" value="PHYTOCHROME_2"/>
    <property type="match status" value="1"/>
</dbReference>
<name>A0AAE4FRF6_9CYAN</name>
<dbReference type="InterPro" id="IPR001633">
    <property type="entry name" value="EAL_dom"/>
</dbReference>
<dbReference type="Pfam" id="PF00990">
    <property type="entry name" value="GGDEF"/>
    <property type="match status" value="1"/>
</dbReference>
<feature type="region of interest" description="Disordered" evidence="4">
    <location>
        <begin position="1"/>
        <end position="29"/>
    </location>
</feature>
<feature type="domain" description="Phytochrome chromophore attachment site" evidence="5">
    <location>
        <begin position="188"/>
        <end position="324"/>
    </location>
</feature>